<gene>
    <name evidence="1" type="ORF">C4F49_16565</name>
</gene>
<dbReference type="RefSeq" id="WP_196937136.1">
    <property type="nucleotide sequence ID" value="NZ_MU158698.1"/>
</dbReference>
<protein>
    <submittedName>
        <fullName evidence="1">Uncharacterized protein</fullName>
    </submittedName>
</protein>
<organism evidence="1 2">
    <name type="scientific">Sphingobacterium hungaricum</name>
    <dbReference type="NCBI Taxonomy" id="2082723"/>
    <lineage>
        <taxon>Bacteria</taxon>
        <taxon>Pseudomonadati</taxon>
        <taxon>Bacteroidota</taxon>
        <taxon>Sphingobacteriia</taxon>
        <taxon>Sphingobacteriales</taxon>
        <taxon>Sphingobacteriaceae</taxon>
        <taxon>Sphingobacterium</taxon>
    </lineage>
</organism>
<dbReference type="EMBL" id="PRDK01000009">
    <property type="protein sequence ID" value="MBE8715291.1"/>
    <property type="molecule type" value="Genomic_DNA"/>
</dbReference>
<dbReference type="AlphaFoldDB" id="A0A928UXY3"/>
<reference evidence="1" key="1">
    <citation type="submission" date="2018-02" db="EMBL/GenBank/DDBJ databases">
        <authorList>
            <person name="Vasarhelyi B.M."/>
            <person name="Deshmukh S."/>
            <person name="Balint B."/>
            <person name="Kukolya J."/>
        </authorList>
    </citation>
    <scope>NUCLEOTIDE SEQUENCE</scope>
    <source>
        <strain evidence="1">KB22</strain>
    </source>
</reference>
<comment type="caution">
    <text evidence="1">The sequence shown here is derived from an EMBL/GenBank/DDBJ whole genome shotgun (WGS) entry which is preliminary data.</text>
</comment>
<dbReference type="Proteomes" id="UP000616201">
    <property type="component" value="Unassembled WGS sequence"/>
</dbReference>
<accession>A0A928UXY3</accession>
<sequence length="108" mass="12418">MLVDGECLLDAFYREVLESGNLKKDFVGAISILKSSANGLLLPKTKFRIIEHKRLPYKLYEAKKDDIRIYCFHEEKTGRIIVAGGKKSTQKRDIHSIVNLLIEYYNGK</sequence>
<keyword evidence="2" id="KW-1185">Reference proteome</keyword>
<proteinExistence type="predicted"/>
<evidence type="ECO:0000313" key="1">
    <source>
        <dbReference type="EMBL" id="MBE8715291.1"/>
    </source>
</evidence>
<evidence type="ECO:0000313" key="2">
    <source>
        <dbReference type="Proteomes" id="UP000616201"/>
    </source>
</evidence>
<name>A0A928UXY3_9SPHI</name>